<keyword evidence="4" id="KW-1185">Reference proteome</keyword>
<evidence type="ECO:0000256" key="1">
    <source>
        <dbReference type="SAM" id="SignalP"/>
    </source>
</evidence>
<dbReference type="AlphaFoldDB" id="A0A8J3MX99"/>
<keyword evidence="1" id="KW-0732">Signal</keyword>
<dbReference type="Proteomes" id="UP000612362">
    <property type="component" value="Unassembled WGS sequence"/>
</dbReference>
<dbReference type="RefSeq" id="WP_220200161.1">
    <property type="nucleotide sequence ID" value="NZ_BNJF01000011.1"/>
</dbReference>
<dbReference type="PROSITE" id="PS51318">
    <property type="entry name" value="TAT"/>
    <property type="match status" value="1"/>
</dbReference>
<feature type="domain" description="AB hydrolase-1" evidence="2">
    <location>
        <begin position="62"/>
        <end position="279"/>
    </location>
</feature>
<proteinExistence type="predicted"/>
<dbReference type="InterPro" id="IPR006311">
    <property type="entry name" value="TAT_signal"/>
</dbReference>
<dbReference type="GO" id="GO:0016787">
    <property type="term" value="F:hydrolase activity"/>
    <property type="evidence" value="ECO:0007669"/>
    <property type="project" value="UniProtKB-KW"/>
</dbReference>
<accession>A0A8J3MX99</accession>
<dbReference type="EMBL" id="BNJF01000011">
    <property type="protein sequence ID" value="GHO51220.1"/>
    <property type="molecule type" value="Genomic_DNA"/>
</dbReference>
<comment type="caution">
    <text evidence="3">The sequence shown here is derived from an EMBL/GenBank/DDBJ whole genome shotgun (WGS) entry which is preliminary data.</text>
</comment>
<dbReference type="PANTHER" id="PTHR37017:SF11">
    <property type="entry name" value="ESTERASE_LIPASE_THIOESTERASE DOMAIN-CONTAINING PROTEIN"/>
    <property type="match status" value="1"/>
</dbReference>
<dbReference type="Pfam" id="PF12697">
    <property type="entry name" value="Abhydrolase_6"/>
    <property type="match status" value="1"/>
</dbReference>
<dbReference type="Gene3D" id="3.40.50.1820">
    <property type="entry name" value="alpha/beta hydrolase"/>
    <property type="match status" value="1"/>
</dbReference>
<reference evidence="3" key="1">
    <citation type="submission" date="2020-10" db="EMBL/GenBank/DDBJ databases">
        <title>Taxonomic study of unclassified bacteria belonging to the class Ktedonobacteria.</title>
        <authorList>
            <person name="Yabe S."/>
            <person name="Wang C.M."/>
            <person name="Zheng Y."/>
            <person name="Sakai Y."/>
            <person name="Cavaletti L."/>
            <person name="Monciardini P."/>
            <person name="Donadio S."/>
        </authorList>
    </citation>
    <scope>NUCLEOTIDE SEQUENCE</scope>
    <source>
        <strain evidence="3">SOSP1-1</strain>
    </source>
</reference>
<dbReference type="InterPro" id="IPR052897">
    <property type="entry name" value="Sec-Metab_Biosynth_Hydrolase"/>
</dbReference>
<feature type="signal peptide" evidence="1">
    <location>
        <begin position="1"/>
        <end position="43"/>
    </location>
</feature>
<evidence type="ECO:0000313" key="3">
    <source>
        <dbReference type="EMBL" id="GHO51220.1"/>
    </source>
</evidence>
<organism evidence="3 4">
    <name type="scientific">Ktedonospora formicarum</name>
    <dbReference type="NCBI Taxonomy" id="2778364"/>
    <lineage>
        <taxon>Bacteria</taxon>
        <taxon>Bacillati</taxon>
        <taxon>Chloroflexota</taxon>
        <taxon>Ktedonobacteria</taxon>
        <taxon>Ktedonobacterales</taxon>
        <taxon>Ktedonobacteraceae</taxon>
        <taxon>Ktedonospora</taxon>
    </lineage>
</organism>
<dbReference type="PANTHER" id="PTHR37017">
    <property type="entry name" value="AB HYDROLASE-1 DOMAIN-CONTAINING PROTEIN-RELATED"/>
    <property type="match status" value="1"/>
</dbReference>
<protein>
    <submittedName>
        <fullName evidence="3">Alpha/beta hydrolase</fullName>
    </submittedName>
</protein>
<keyword evidence="3" id="KW-0378">Hydrolase</keyword>
<sequence>MKSTFAATRRMFLKRTGIVAGTTALAGAGAMAFLRHATSSVFAASASNTTNAHPSAGAGINVLLVHGAFVDASSWNKVIPLLQAQGFNVLTVQLPMTSIADDVAVTNEALAYLATTSTPTILVGHSYGGVVISNAGLTGSNVRGLVYIAAFAPDSGETVQGLIGQFPATPVGNALAPSFVPNALWITPSDFPSVFMQDVDVTKARTDALTQKPWSLPCLGTPSGTPTWKSVPSWYLVSQKDRVINPDAERFFAKRMGATIHEIASSHASPVSHPLEVFELIRAASQAIHS</sequence>
<dbReference type="InterPro" id="IPR029058">
    <property type="entry name" value="AB_hydrolase_fold"/>
</dbReference>
<dbReference type="InterPro" id="IPR000073">
    <property type="entry name" value="AB_hydrolase_1"/>
</dbReference>
<evidence type="ECO:0000259" key="2">
    <source>
        <dbReference type="Pfam" id="PF12697"/>
    </source>
</evidence>
<dbReference type="SUPFAM" id="SSF53474">
    <property type="entry name" value="alpha/beta-Hydrolases"/>
    <property type="match status" value="1"/>
</dbReference>
<feature type="chain" id="PRO_5035197289" evidence="1">
    <location>
        <begin position="44"/>
        <end position="290"/>
    </location>
</feature>
<evidence type="ECO:0000313" key="4">
    <source>
        <dbReference type="Proteomes" id="UP000612362"/>
    </source>
</evidence>
<name>A0A8J3MX99_9CHLR</name>
<gene>
    <name evidence="3" type="ORF">KSX_93830</name>
</gene>